<dbReference type="PROSITE" id="PS00143">
    <property type="entry name" value="INSULINASE"/>
    <property type="match status" value="1"/>
</dbReference>
<dbReference type="GO" id="GO:0046872">
    <property type="term" value="F:metal ion binding"/>
    <property type="evidence" value="ECO:0007669"/>
    <property type="project" value="InterPro"/>
</dbReference>
<dbReference type="SUPFAM" id="SSF63411">
    <property type="entry name" value="LuxS/MPP-like metallohydrolase"/>
    <property type="match status" value="1"/>
</dbReference>
<comment type="caution">
    <text evidence="4">The sequence shown here is derived from an EMBL/GenBank/DDBJ whole genome shotgun (WGS) entry which is preliminary data.</text>
</comment>
<feature type="region of interest" description="Disordered" evidence="2">
    <location>
        <begin position="196"/>
        <end position="230"/>
    </location>
</feature>
<dbReference type="PANTHER" id="PTHR11851:SF49">
    <property type="entry name" value="MITOCHONDRIAL-PROCESSING PEPTIDASE SUBUNIT ALPHA"/>
    <property type="match status" value="1"/>
</dbReference>
<evidence type="ECO:0000256" key="1">
    <source>
        <dbReference type="ARBA" id="ARBA00007261"/>
    </source>
</evidence>
<sequence>MLTEAMPGQRSVSVSATVAVGSRDEHDGHHGSTHFLEHLLFKGTTRRDALDIAEAFDEVGGEANAATGKESTSYFARVLDADRAMAVDVLLDMVTSATLDPREFELERGVILEEIAMAEDDPADVVHETFTGAVFAGHALGRPIGGTPATIRAVPRDAVAEHYRRTYTPAELVVTAAGEWTTTSCARRCSRVRPRVAGDSTATPARSPAAARRRSRTPPAPPPPCAARPSRRTCCSAVAARPRAIRAASRCPC</sequence>
<organism evidence="4 5">
    <name type="scientific">Litorihabitans aurantiacus</name>
    <dbReference type="NCBI Taxonomy" id="1930061"/>
    <lineage>
        <taxon>Bacteria</taxon>
        <taxon>Bacillati</taxon>
        <taxon>Actinomycetota</taxon>
        <taxon>Actinomycetes</taxon>
        <taxon>Micrococcales</taxon>
        <taxon>Beutenbergiaceae</taxon>
        <taxon>Litorihabitans</taxon>
    </lineage>
</organism>
<dbReference type="AlphaFoldDB" id="A0AA37XFK8"/>
<dbReference type="GO" id="GO:0004222">
    <property type="term" value="F:metalloendopeptidase activity"/>
    <property type="evidence" value="ECO:0007669"/>
    <property type="project" value="InterPro"/>
</dbReference>
<name>A0AA37XFK8_9MICO</name>
<evidence type="ECO:0000259" key="3">
    <source>
        <dbReference type="Pfam" id="PF00675"/>
    </source>
</evidence>
<reference evidence="4" key="2">
    <citation type="submission" date="2023-02" db="EMBL/GenBank/DDBJ databases">
        <authorList>
            <person name="Sun Q."/>
            <person name="Mori K."/>
        </authorList>
    </citation>
    <scope>NUCLEOTIDE SEQUENCE</scope>
    <source>
        <strain evidence="4">NBRC 112290</strain>
    </source>
</reference>
<dbReference type="Pfam" id="PF00675">
    <property type="entry name" value="Peptidase_M16"/>
    <property type="match status" value="1"/>
</dbReference>
<feature type="compositionally biased region" description="Low complexity" evidence="2">
    <location>
        <begin position="200"/>
        <end position="210"/>
    </location>
</feature>
<accession>A0AA37XFK8</accession>
<reference evidence="4" key="1">
    <citation type="journal article" date="2014" name="Int. J. Syst. Evol. Microbiol.">
        <title>Complete genome sequence of Corynebacterium casei LMG S-19264T (=DSM 44701T), isolated from a smear-ripened cheese.</title>
        <authorList>
            <consortium name="US DOE Joint Genome Institute (JGI-PGF)"/>
            <person name="Walter F."/>
            <person name="Albersmeier A."/>
            <person name="Kalinowski J."/>
            <person name="Ruckert C."/>
        </authorList>
    </citation>
    <scope>NUCLEOTIDE SEQUENCE</scope>
    <source>
        <strain evidence="4">NBRC 112290</strain>
    </source>
</reference>
<dbReference type="InterPro" id="IPR011765">
    <property type="entry name" value="Pept_M16_N"/>
</dbReference>
<dbReference type="InterPro" id="IPR050361">
    <property type="entry name" value="MPP/UQCRC_Complex"/>
</dbReference>
<keyword evidence="5" id="KW-1185">Reference proteome</keyword>
<comment type="similarity">
    <text evidence="1">Belongs to the peptidase M16 family.</text>
</comment>
<evidence type="ECO:0000313" key="5">
    <source>
        <dbReference type="Proteomes" id="UP001157161"/>
    </source>
</evidence>
<feature type="domain" description="Peptidase M16 N-terminal" evidence="3">
    <location>
        <begin position="2"/>
        <end position="147"/>
    </location>
</feature>
<evidence type="ECO:0000256" key="2">
    <source>
        <dbReference type="SAM" id="MobiDB-lite"/>
    </source>
</evidence>
<proteinExistence type="inferred from homology"/>
<dbReference type="PANTHER" id="PTHR11851">
    <property type="entry name" value="METALLOPROTEASE"/>
    <property type="match status" value="1"/>
</dbReference>
<dbReference type="Proteomes" id="UP001157161">
    <property type="component" value="Unassembled WGS sequence"/>
</dbReference>
<dbReference type="Gene3D" id="3.30.830.10">
    <property type="entry name" value="Metalloenzyme, LuxS/M16 peptidase-like"/>
    <property type="match status" value="1"/>
</dbReference>
<dbReference type="InterPro" id="IPR011249">
    <property type="entry name" value="Metalloenz_LuxS/M16"/>
</dbReference>
<dbReference type="InterPro" id="IPR001431">
    <property type="entry name" value="Pept_M16_Zn_BS"/>
</dbReference>
<dbReference type="EMBL" id="BSUM01000001">
    <property type="protein sequence ID" value="GMA31775.1"/>
    <property type="molecule type" value="Genomic_DNA"/>
</dbReference>
<dbReference type="GO" id="GO:0006508">
    <property type="term" value="P:proteolysis"/>
    <property type="evidence" value="ECO:0007669"/>
    <property type="project" value="InterPro"/>
</dbReference>
<evidence type="ECO:0000313" key="4">
    <source>
        <dbReference type="EMBL" id="GMA31775.1"/>
    </source>
</evidence>
<gene>
    <name evidence="4" type="ORF">GCM10025875_17670</name>
</gene>
<protein>
    <recommendedName>
        <fullName evidence="3">Peptidase M16 N-terminal domain-containing protein</fullName>
    </recommendedName>
</protein>